<proteinExistence type="predicted"/>
<evidence type="ECO:0000313" key="2">
    <source>
        <dbReference type="EMBL" id="NGP87152.1"/>
    </source>
</evidence>
<dbReference type="EMBL" id="JAALLS010000002">
    <property type="protein sequence ID" value="NGP87152.1"/>
    <property type="molecule type" value="Genomic_DNA"/>
</dbReference>
<dbReference type="Proteomes" id="UP000479132">
    <property type="component" value="Unassembled WGS sequence"/>
</dbReference>
<feature type="signal peptide" evidence="1">
    <location>
        <begin position="1"/>
        <end position="29"/>
    </location>
</feature>
<keyword evidence="1" id="KW-0732">Signal</keyword>
<gene>
    <name evidence="2" type="ORF">G3569_02195</name>
</gene>
<evidence type="ECO:0000256" key="1">
    <source>
        <dbReference type="SAM" id="SignalP"/>
    </source>
</evidence>
<sequence>MNNSANIFKTSIFLFFLLLLSINPSNTNALDVDCDAMVEECSDRNPYWYILQPGEWAAYEMGCGNAGDICKAMKE</sequence>
<organism evidence="2 3">
    <name type="scientific">Fodinibius halophilus</name>
    <dbReference type="NCBI Taxonomy" id="1736908"/>
    <lineage>
        <taxon>Bacteria</taxon>
        <taxon>Pseudomonadati</taxon>
        <taxon>Balneolota</taxon>
        <taxon>Balneolia</taxon>
        <taxon>Balneolales</taxon>
        <taxon>Balneolaceae</taxon>
        <taxon>Fodinibius</taxon>
    </lineage>
</organism>
<accession>A0A6M1T9W3</accession>
<dbReference type="AlphaFoldDB" id="A0A6M1T9W3"/>
<comment type="caution">
    <text evidence="2">The sequence shown here is derived from an EMBL/GenBank/DDBJ whole genome shotgun (WGS) entry which is preliminary data.</text>
</comment>
<evidence type="ECO:0000313" key="3">
    <source>
        <dbReference type="Proteomes" id="UP000479132"/>
    </source>
</evidence>
<protein>
    <submittedName>
        <fullName evidence="2">Uncharacterized protein</fullName>
    </submittedName>
</protein>
<name>A0A6M1T9W3_9BACT</name>
<feature type="chain" id="PRO_5027071069" evidence="1">
    <location>
        <begin position="30"/>
        <end position="75"/>
    </location>
</feature>
<keyword evidence="3" id="KW-1185">Reference proteome</keyword>
<reference evidence="2 3" key="1">
    <citation type="submission" date="2020-02" db="EMBL/GenBank/DDBJ databases">
        <title>Aliifodinibius halophilus 2W32, complete genome.</title>
        <authorList>
            <person name="Li Y."/>
            <person name="Wu S."/>
        </authorList>
    </citation>
    <scope>NUCLEOTIDE SEQUENCE [LARGE SCALE GENOMIC DNA]</scope>
    <source>
        <strain evidence="2 3">2W32</strain>
    </source>
</reference>
<dbReference type="RefSeq" id="WP_165265652.1">
    <property type="nucleotide sequence ID" value="NZ_JAALLS010000002.1"/>
</dbReference>